<evidence type="ECO:0000313" key="2">
    <source>
        <dbReference type="Proteomes" id="UP000324222"/>
    </source>
</evidence>
<dbReference type="Proteomes" id="UP000324222">
    <property type="component" value="Unassembled WGS sequence"/>
</dbReference>
<organism evidence="1 2">
    <name type="scientific">Portunus trituberculatus</name>
    <name type="common">Swimming crab</name>
    <name type="synonym">Neptunus trituberculatus</name>
    <dbReference type="NCBI Taxonomy" id="210409"/>
    <lineage>
        <taxon>Eukaryota</taxon>
        <taxon>Metazoa</taxon>
        <taxon>Ecdysozoa</taxon>
        <taxon>Arthropoda</taxon>
        <taxon>Crustacea</taxon>
        <taxon>Multicrustacea</taxon>
        <taxon>Malacostraca</taxon>
        <taxon>Eumalacostraca</taxon>
        <taxon>Eucarida</taxon>
        <taxon>Decapoda</taxon>
        <taxon>Pleocyemata</taxon>
        <taxon>Brachyura</taxon>
        <taxon>Eubrachyura</taxon>
        <taxon>Portunoidea</taxon>
        <taxon>Portunidae</taxon>
        <taxon>Portuninae</taxon>
        <taxon>Portunus</taxon>
    </lineage>
</organism>
<accession>A0A5B7FQ71</accession>
<dbReference type="EMBL" id="VSRR010009167">
    <property type="protein sequence ID" value="MPC49900.1"/>
    <property type="molecule type" value="Genomic_DNA"/>
</dbReference>
<reference evidence="1 2" key="1">
    <citation type="submission" date="2019-05" db="EMBL/GenBank/DDBJ databases">
        <title>Another draft genome of Portunus trituberculatus and its Hox gene families provides insights of decapod evolution.</title>
        <authorList>
            <person name="Jeong J.-H."/>
            <person name="Song I."/>
            <person name="Kim S."/>
            <person name="Choi T."/>
            <person name="Kim D."/>
            <person name="Ryu S."/>
            <person name="Kim W."/>
        </authorList>
    </citation>
    <scope>NUCLEOTIDE SEQUENCE [LARGE SCALE GENOMIC DNA]</scope>
    <source>
        <tissue evidence="1">Muscle</tissue>
    </source>
</reference>
<keyword evidence="2" id="KW-1185">Reference proteome</keyword>
<protein>
    <submittedName>
        <fullName evidence="1">Uncharacterized protein</fullName>
    </submittedName>
</protein>
<dbReference type="AlphaFoldDB" id="A0A5B7FQ71"/>
<comment type="caution">
    <text evidence="1">The sequence shown here is derived from an EMBL/GenBank/DDBJ whole genome shotgun (WGS) entry which is preliminary data.</text>
</comment>
<sequence length="80" mass="8766">MLAAIPLKGLYSEKRQYDGGLLASCRVNCFVGLLLLTGVTDTPLCLPVGLRVVQRTNSNSHQPCWTSQMCSDPKSKNRTI</sequence>
<name>A0A5B7FQ71_PORTR</name>
<proteinExistence type="predicted"/>
<gene>
    <name evidence="1" type="ORF">E2C01_043715</name>
</gene>
<evidence type="ECO:0000313" key="1">
    <source>
        <dbReference type="EMBL" id="MPC49900.1"/>
    </source>
</evidence>